<evidence type="ECO:0000313" key="7">
    <source>
        <dbReference type="EMBL" id="GGG56134.1"/>
    </source>
</evidence>
<evidence type="ECO:0000256" key="5">
    <source>
        <dbReference type="ARBA" id="ARBA00023136"/>
    </source>
</evidence>
<dbReference type="GO" id="GO:0016020">
    <property type="term" value="C:membrane"/>
    <property type="evidence" value="ECO:0007669"/>
    <property type="project" value="UniProtKB-SubCell"/>
</dbReference>
<sequence>MDVNRQSGTDKPAPATSARPTYRVLQGILALAVLYTLYFAKTLIVPIVIALMLTLLLGPLVSWLRRYMVPRFLSAVILLVLIIGPLVFLFTELRDPVQRWVERTPELSERLNEQIQAFQTTWGGGQETADDAAQDAEGFFASLFGGEPEEPAVESQEPSPLMEGVTRGGIELGLYVFAAAPVLLAQLVTCLTLTIFLLVFGPRLFEAAVNNLPQITDRDEARGVVATVQVELSRFILSLSAINALLGLSVAGALTLLGMEDAILWGVLAGVLNFAPYIGMLIGLTILSLAGLAQFGVTGAAFLPVLIYFILNGIEAQFITPTVMGKHMRLNPLVLMIWLIFWAWLWGMVGVLLAVPLLVCIKLAAAQLSVPPYWVRIIETRA</sequence>
<evidence type="ECO:0000313" key="8">
    <source>
        <dbReference type="Proteomes" id="UP000627715"/>
    </source>
</evidence>
<dbReference type="EMBL" id="BMIY01000005">
    <property type="protein sequence ID" value="GGG56134.1"/>
    <property type="molecule type" value="Genomic_DNA"/>
</dbReference>
<organism evidence="7 8">
    <name type="scientific">Pseudohongiella nitratireducens</name>
    <dbReference type="NCBI Taxonomy" id="1768907"/>
    <lineage>
        <taxon>Bacteria</taxon>
        <taxon>Pseudomonadati</taxon>
        <taxon>Pseudomonadota</taxon>
        <taxon>Gammaproteobacteria</taxon>
        <taxon>Pseudomonadales</taxon>
        <taxon>Pseudohongiellaceae</taxon>
        <taxon>Pseudohongiella</taxon>
    </lineage>
</organism>
<dbReference type="RefSeq" id="WP_229694617.1">
    <property type="nucleotide sequence ID" value="NZ_BMIY01000005.1"/>
</dbReference>
<proteinExistence type="inferred from homology"/>
<protein>
    <submittedName>
        <fullName evidence="7">AI-2E family transporter</fullName>
    </submittedName>
</protein>
<reference evidence="7" key="2">
    <citation type="submission" date="2020-09" db="EMBL/GenBank/DDBJ databases">
        <authorList>
            <person name="Sun Q."/>
            <person name="Zhou Y."/>
        </authorList>
    </citation>
    <scope>NUCLEOTIDE SEQUENCE</scope>
    <source>
        <strain evidence="7">CGMCC 1.15425</strain>
    </source>
</reference>
<reference evidence="7" key="1">
    <citation type="journal article" date="2014" name="Int. J. Syst. Evol. Microbiol.">
        <title>Complete genome sequence of Corynebacterium casei LMG S-19264T (=DSM 44701T), isolated from a smear-ripened cheese.</title>
        <authorList>
            <consortium name="US DOE Joint Genome Institute (JGI-PGF)"/>
            <person name="Walter F."/>
            <person name="Albersmeier A."/>
            <person name="Kalinowski J."/>
            <person name="Ruckert C."/>
        </authorList>
    </citation>
    <scope>NUCLEOTIDE SEQUENCE</scope>
    <source>
        <strain evidence="7">CGMCC 1.15425</strain>
    </source>
</reference>
<keyword evidence="8" id="KW-1185">Reference proteome</keyword>
<feature type="transmembrane region" description="Helical" evidence="6">
    <location>
        <begin position="172"/>
        <end position="200"/>
    </location>
</feature>
<gene>
    <name evidence="7" type="primary">yhhT</name>
    <name evidence="7" type="ORF">GCM10011403_11610</name>
</gene>
<dbReference type="PANTHER" id="PTHR21716:SF16">
    <property type="entry name" value="BLL1467 PROTEIN"/>
    <property type="match status" value="1"/>
</dbReference>
<evidence type="ECO:0000256" key="4">
    <source>
        <dbReference type="ARBA" id="ARBA00022989"/>
    </source>
</evidence>
<name>A0A917LT06_9GAMM</name>
<keyword evidence="4 6" id="KW-1133">Transmembrane helix</keyword>
<comment type="caution">
    <text evidence="7">The sequence shown here is derived from an EMBL/GenBank/DDBJ whole genome shotgun (WGS) entry which is preliminary data.</text>
</comment>
<evidence type="ECO:0000256" key="3">
    <source>
        <dbReference type="ARBA" id="ARBA00022692"/>
    </source>
</evidence>
<feature type="transmembrane region" description="Helical" evidence="6">
    <location>
        <begin position="264"/>
        <end position="286"/>
    </location>
</feature>
<dbReference type="Proteomes" id="UP000627715">
    <property type="component" value="Unassembled WGS sequence"/>
</dbReference>
<feature type="transmembrane region" description="Helical" evidence="6">
    <location>
        <begin position="235"/>
        <end position="257"/>
    </location>
</feature>
<evidence type="ECO:0000256" key="6">
    <source>
        <dbReference type="SAM" id="Phobius"/>
    </source>
</evidence>
<dbReference type="GO" id="GO:0055085">
    <property type="term" value="P:transmembrane transport"/>
    <property type="evidence" value="ECO:0007669"/>
    <property type="project" value="TreeGrafter"/>
</dbReference>
<dbReference type="PANTHER" id="PTHR21716">
    <property type="entry name" value="TRANSMEMBRANE PROTEIN"/>
    <property type="match status" value="1"/>
</dbReference>
<dbReference type="AlphaFoldDB" id="A0A917LT06"/>
<accession>A0A917LT06</accession>
<dbReference type="InterPro" id="IPR002549">
    <property type="entry name" value="AI-2E-like"/>
</dbReference>
<comment type="similarity">
    <text evidence="2">Belongs to the autoinducer-2 exporter (AI-2E) (TC 2.A.86) family.</text>
</comment>
<dbReference type="Pfam" id="PF01594">
    <property type="entry name" value="AI-2E_transport"/>
    <property type="match status" value="1"/>
</dbReference>
<comment type="subcellular location">
    <subcellularLocation>
        <location evidence="1">Membrane</location>
        <topology evidence="1">Multi-pass membrane protein</topology>
    </subcellularLocation>
</comment>
<keyword evidence="5 6" id="KW-0472">Membrane</keyword>
<feature type="transmembrane region" description="Helical" evidence="6">
    <location>
        <begin position="70"/>
        <end position="90"/>
    </location>
</feature>
<keyword evidence="3 6" id="KW-0812">Transmembrane</keyword>
<feature type="transmembrane region" description="Helical" evidence="6">
    <location>
        <begin position="332"/>
        <end position="359"/>
    </location>
</feature>
<evidence type="ECO:0000256" key="2">
    <source>
        <dbReference type="ARBA" id="ARBA00009773"/>
    </source>
</evidence>
<feature type="transmembrane region" description="Helical" evidence="6">
    <location>
        <begin position="292"/>
        <end position="311"/>
    </location>
</feature>
<evidence type="ECO:0000256" key="1">
    <source>
        <dbReference type="ARBA" id="ARBA00004141"/>
    </source>
</evidence>